<dbReference type="EMBL" id="LNQE01000831">
    <property type="protein sequence ID" value="KUG24705.1"/>
    <property type="molecule type" value="Genomic_DNA"/>
</dbReference>
<dbReference type="AlphaFoldDB" id="A0A0W8FV42"/>
<proteinExistence type="predicted"/>
<reference evidence="1" key="1">
    <citation type="journal article" date="2015" name="Proc. Natl. Acad. Sci. U.S.A.">
        <title>Networks of energetic and metabolic interactions define dynamics in microbial communities.</title>
        <authorList>
            <person name="Embree M."/>
            <person name="Liu J.K."/>
            <person name="Al-Bassam M.M."/>
            <person name="Zengler K."/>
        </authorList>
    </citation>
    <scope>NUCLEOTIDE SEQUENCE</scope>
</reference>
<evidence type="ECO:0000313" key="1">
    <source>
        <dbReference type="EMBL" id="KUG24705.1"/>
    </source>
</evidence>
<accession>A0A0W8FV42</accession>
<organism evidence="1">
    <name type="scientific">hydrocarbon metagenome</name>
    <dbReference type="NCBI Taxonomy" id="938273"/>
    <lineage>
        <taxon>unclassified sequences</taxon>
        <taxon>metagenomes</taxon>
        <taxon>ecological metagenomes</taxon>
    </lineage>
</organism>
<gene>
    <name evidence="1" type="ORF">ASZ90_005486</name>
</gene>
<sequence length="154" mass="16869">MFSILKKNIFLLSFTTIIITFIGCSSDDPVAPQEEHFEAIGTVIYNSTGAEVVRILRGVTSDTLFAQVGVLSDHYNVKFIDEDEHVVNPPNDEDLSMGIDVANANLLGIEQDVQGEFKFHLLGIAEGITSIEIKILHAGHADYRSGNIPVRIAN</sequence>
<dbReference type="PROSITE" id="PS51257">
    <property type="entry name" value="PROKAR_LIPOPROTEIN"/>
    <property type="match status" value="1"/>
</dbReference>
<protein>
    <submittedName>
        <fullName evidence="1">Uncharacterized protein</fullName>
    </submittedName>
</protein>
<comment type="caution">
    <text evidence="1">The sequence shown here is derived from an EMBL/GenBank/DDBJ whole genome shotgun (WGS) entry which is preliminary data.</text>
</comment>
<name>A0A0W8FV42_9ZZZZ</name>